<name>A0AAJ5MBL4_XANOO</name>
<evidence type="ECO:0000313" key="1">
    <source>
        <dbReference type="EMBL" id="UXW01492.1"/>
    </source>
</evidence>
<dbReference type="EMBL" id="CP047493">
    <property type="protein sequence ID" value="UXW01492.1"/>
    <property type="molecule type" value="Genomic_DNA"/>
</dbReference>
<organism evidence="1 2">
    <name type="scientific">Xanthomonas oryzae pv. oryzae</name>
    <dbReference type="NCBI Taxonomy" id="64187"/>
    <lineage>
        <taxon>Bacteria</taxon>
        <taxon>Pseudomonadati</taxon>
        <taxon>Pseudomonadota</taxon>
        <taxon>Gammaproteobacteria</taxon>
        <taxon>Lysobacterales</taxon>
        <taxon>Lysobacteraceae</taxon>
        <taxon>Xanthomonas</taxon>
    </lineage>
</organism>
<dbReference type="Proteomes" id="UP000187097">
    <property type="component" value="Chromosome"/>
</dbReference>
<proteinExistence type="predicted"/>
<reference evidence="1" key="2">
    <citation type="submission" date="2020-01" db="EMBL/GenBank/DDBJ databases">
        <title>Complete genome investigation of Xanthomonas oryzae strains.</title>
        <authorList>
            <person name="Kaur A."/>
            <person name="Bansal K."/>
            <person name="Patil P.B."/>
        </authorList>
    </citation>
    <scope>NUCLEOTIDE SEQUENCE</scope>
    <source>
        <strain evidence="1">IXO792</strain>
    </source>
</reference>
<sequence>MRAWVDLLAAQISSAVSDARQEREGDMCRFLRILRLPPTAIAHSLREPYLHCSVKANQLTPRAQLATSARVRIGHCVPLIKRRG</sequence>
<dbReference type="AlphaFoldDB" id="A0AAJ5MBL4"/>
<evidence type="ECO:0000313" key="2">
    <source>
        <dbReference type="Proteomes" id="UP000187097"/>
    </source>
</evidence>
<protein>
    <submittedName>
        <fullName evidence="1">Uncharacterized protein</fullName>
    </submittedName>
</protein>
<dbReference type="RefSeq" id="WP_133264955.1">
    <property type="nucleotide sequence ID" value="NZ_CP013670.1"/>
</dbReference>
<reference evidence="1" key="1">
    <citation type="submission" date="2015-01" db="EMBL/GenBank/DDBJ databases">
        <authorList>
            <person name="Midha S."/>
            <person name="Anil M.G."/>
            <person name="Mishra D."/>
            <person name="Brahma K."/>
            <person name="Laha G.S."/>
            <person name="Sundaram R.M."/>
            <person name="Sonti R.V."/>
            <person name="Patil P.B."/>
        </authorList>
    </citation>
    <scope>NUCLEOTIDE SEQUENCE</scope>
    <source>
        <strain evidence="1">IXO792</strain>
    </source>
</reference>
<gene>
    <name evidence="1" type="ORF">IXO792_10930</name>
</gene>
<accession>A0AAJ5MBL4</accession>